<protein>
    <submittedName>
        <fullName evidence="2">Uncharacterized protein</fullName>
    </submittedName>
</protein>
<dbReference type="EMBL" id="LT607750">
    <property type="protein sequence ID" value="SCG57732.1"/>
    <property type="molecule type" value="Genomic_DNA"/>
</dbReference>
<feature type="transmembrane region" description="Helical" evidence="1">
    <location>
        <begin position="38"/>
        <end position="59"/>
    </location>
</feature>
<proteinExistence type="predicted"/>
<sequence length="265" mass="28233">MNDYRKTFEEYVADSPRTSINIDDLVTRGRRSQLRRRLAVSSGALGLLAVAVLLGVSALKPSAGPPLPPAANSSASIVASESAASADPADRLLTALKSAFAREAPNVSGFDTLQRQMHKCNPDNPAVSQLVPYDAARLDEACPPDSLHRKGEYYAWRGTLTSPTGVYNVRLTIARTTHYDPATPPEDETGANERRIAAEQGDSPRRGPNGENILAKPYLLNMSKPDGTGIFIACEDKNGGPGAGERSPFTADQLTAVGLDPALHL</sequence>
<keyword evidence="3" id="KW-1185">Reference proteome</keyword>
<reference evidence="2 3" key="1">
    <citation type="submission" date="2016-06" db="EMBL/GenBank/DDBJ databases">
        <authorList>
            <person name="Kjaerup R.B."/>
            <person name="Dalgaard T.S."/>
            <person name="Juul-Madsen H.R."/>
        </authorList>
    </citation>
    <scope>NUCLEOTIDE SEQUENCE [LARGE SCALE GENOMIC DNA]</scope>
    <source>
        <strain evidence="2 3">DSM 43904</strain>
    </source>
</reference>
<keyword evidence="1" id="KW-0472">Membrane</keyword>
<dbReference type="AlphaFoldDB" id="A0A1C5IH42"/>
<keyword evidence="1" id="KW-1133">Transmembrane helix</keyword>
<organism evidence="2 3">
    <name type="scientific">Micromonospora echinaurantiaca</name>
    <dbReference type="NCBI Taxonomy" id="47857"/>
    <lineage>
        <taxon>Bacteria</taxon>
        <taxon>Bacillati</taxon>
        <taxon>Actinomycetota</taxon>
        <taxon>Actinomycetes</taxon>
        <taxon>Micromonosporales</taxon>
        <taxon>Micromonosporaceae</taxon>
        <taxon>Micromonospora</taxon>
    </lineage>
</organism>
<dbReference type="Proteomes" id="UP000198217">
    <property type="component" value="Chromosome I"/>
</dbReference>
<evidence type="ECO:0000256" key="1">
    <source>
        <dbReference type="SAM" id="Phobius"/>
    </source>
</evidence>
<dbReference type="RefSeq" id="WP_157748209.1">
    <property type="nucleotide sequence ID" value="NZ_LT607750.1"/>
</dbReference>
<gene>
    <name evidence="2" type="ORF">GA0070609_3346</name>
</gene>
<accession>A0A1C5IH42</accession>
<evidence type="ECO:0000313" key="2">
    <source>
        <dbReference type="EMBL" id="SCG57732.1"/>
    </source>
</evidence>
<keyword evidence="1" id="KW-0812">Transmembrane</keyword>
<evidence type="ECO:0000313" key="3">
    <source>
        <dbReference type="Proteomes" id="UP000198217"/>
    </source>
</evidence>
<name>A0A1C5IH42_9ACTN</name>